<feature type="non-terminal residue" evidence="1">
    <location>
        <position position="1"/>
    </location>
</feature>
<dbReference type="EMBL" id="LAZR01055813">
    <property type="protein sequence ID" value="KKK75558.1"/>
    <property type="molecule type" value="Genomic_DNA"/>
</dbReference>
<protein>
    <submittedName>
        <fullName evidence="1">Uncharacterized protein</fullName>
    </submittedName>
</protein>
<name>A0A0F8Y2Q0_9ZZZZ</name>
<dbReference type="AlphaFoldDB" id="A0A0F8Y2Q0"/>
<evidence type="ECO:0000313" key="1">
    <source>
        <dbReference type="EMBL" id="KKK75558.1"/>
    </source>
</evidence>
<gene>
    <name evidence="1" type="ORF">LCGC14_2872530</name>
</gene>
<reference evidence="1" key="1">
    <citation type="journal article" date="2015" name="Nature">
        <title>Complex archaea that bridge the gap between prokaryotes and eukaryotes.</title>
        <authorList>
            <person name="Spang A."/>
            <person name="Saw J.H."/>
            <person name="Jorgensen S.L."/>
            <person name="Zaremba-Niedzwiedzka K."/>
            <person name="Martijn J."/>
            <person name="Lind A.E."/>
            <person name="van Eijk R."/>
            <person name="Schleper C."/>
            <person name="Guy L."/>
            <person name="Ettema T.J."/>
        </authorList>
    </citation>
    <scope>NUCLEOTIDE SEQUENCE</scope>
</reference>
<proteinExistence type="predicted"/>
<organism evidence="1">
    <name type="scientific">marine sediment metagenome</name>
    <dbReference type="NCBI Taxonomy" id="412755"/>
    <lineage>
        <taxon>unclassified sequences</taxon>
        <taxon>metagenomes</taxon>
        <taxon>ecological metagenomes</taxon>
    </lineage>
</organism>
<accession>A0A0F8Y2Q0</accession>
<comment type="caution">
    <text evidence="1">The sequence shown here is derived from an EMBL/GenBank/DDBJ whole genome shotgun (WGS) entry which is preliminary data.</text>
</comment>
<sequence length="82" mass="9351">FRKISGNYNLTSITEGLAVSRYANGKISLVRIKEGDSMFMKHDGQESIYDFENIGENILFLHAMEFKPLLEKTYGLQKGSKM</sequence>